<accession>A0AA39JQ45</accession>
<evidence type="ECO:0000256" key="1">
    <source>
        <dbReference type="SAM" id="Phobius"/>
    </source>
</evidence>
<keyword evidence="1" id="KW-1133">Transmembrane helix</keyword>
<dbReference type="Proteomes" id="UP001175226">
    <property type="component" value="Unassembled WGS sequence"/>
</dbReference>
<feature type="transmembrane region" description="Helical" evidence="1">
    <location>
        <begin position="173"/>
        <end position="193"/>
    </location>
</feature>
<keyword evidence="1" id="KW-0812">Transmembrane</keyword>
<evidence type="ECO:0000313" key="2">
    <source>
        <dbReference type="EMBL" id="KAK0445766.1"/>
    </source>
</evidence>
<sequence>MYGINIGLGNATQMRWPSPDWSTAGRSTTIYLFLPPAVAFENALTSYFFTSDPQGSKRVSEPELETYCITVEHTVGEKVFPNLCTPKAMMARRYRFLREIHQECGFNAHSTQAAVSLGLPLFQLHGIDSEKVKDMCCDIEGVLSRMIIRESRFLTTSMENIGEVAQLSSSLTAWNVMIVMMTVVILFSVRTFMSGVV</sequence>
<evidence type="ECO:0000313" key="3">
    <source>
        <dbReference type="Proteomes" id="UP001175226"/>
    </source>
</evidence>
<dbReference type="AlphaFoldDB" id="A0AA39JQ45"/>
<protein>
    <submittedName>
        <fullName evidence="2">Uncharacterized protein</fullName>
    </submittedName>
</protein>
<proteinExistence type="predicted"/>
<gene>
    <name evidence="2" type="ORF">EV421DRAFT_2018049</name>
</gene>
<name>A0AA39JQ45_9AGAR</name>
<reference evidence="2" key="1">
    <citation type="submission" date="2023-06" db="EMBL/GenBank/DDBJ databases">
        <authorList>
            <consortium name="Lawrence Berkeley National Laboratory"/>
            <person name="Ahrendt S."/>
            <person name="Sahu N."/>
            <person name="Indic B."/>
            <person name="Wong-Bajracharya J."/>
            <person name="Merenyi Z."/>
            <person name="Ke H.-M."/>
            <person name="Monk M."/>
            <person name="Kocsube S."/>
            <person name="Drula E."/>
            <person name="Lipzen A."/>
            <person name="Balint B."/>
            <person name="Henrissat B."/>
            <person name="Andreopoulos B."/>
            <person name="Martin F.M."/>
            <person name="Harder C.B."/>
            <person name="Rigling D."/>
            <person name="Ford K.L."/>
            <person name="Foster G.D."/>
            <person name="Pangilinan J."/>
            <person name="Papanicolaou A."/>
            <person name="Barry K."/>
            <person name="LaButti K."/>
            <person name="Viragh M."/>
            <person name="Koriabine M."/>
            <person name="Yan M."/>
            <person name="Riley R."/>
            <person name="Champramary S."/>
            <person name="Plett K.L."/>
            <person name="Tsai I.J."/>
            <person name="Slot J."/>
            <person name="Sipos G."/>
            <person name="Plett J."/>
            <person name="Nagy L.G."/>
            <person name="Grigoriev I.V."/>
        </authorList>
    </citation>
    <scope>NUCLEOTIDE SEQUENCE</scope>
    <source>
        <strain evidence="2">FPL87.14</strain>
    </source>
</reference>
<keyword evidence="3" id="KW-1185">Reference proteome</keyword>
<dbReference type="EMBL" id="JAUEPT010000015">
    <property type="protein sequence ID" value="KAK0445766.1"/>
    <property type="molecule type" value="Genomic_DNA"/>
</dbReference>
<comment type="caution">
    <text evidence="2">The sequence shown here is derived from an EMBL/GenBank/DDBJ whole genome shotgun (WGS) entry which is preliminary data.</text>
</comment>
<keyword evidence="1" id="KW-0472">Membrane</keyword>
<organism evidence="2 3">
    <name type="scientific">Armillaria borealis</name>
    <dbReference type="NCBI Taxonomy" id="47425"/>
    <lineage>
        <taxon>Eukaryota</taxon>
        <taxon>Fungi</taxon>
        <taxon>Dikarya</taxon>
        <taxon>Basidiomycota</taxon>
        <taxon>Agaricomycotina</taxon>
        <taxon>Agaricomycetes</taxon>
        <taxon>Agaricomycetidae</taxon>
        <taxon>Agaricales</taxon>
        <taxon>Marasmiineae</taxon>
        <taxon>Physalacriaceae</taxon>
        <taxon>Armillaria</taxon>
    </lineage>
</organism>